<dbReference type="PATRIC" id="fig|1263867.3.peg.1419"/>
<proteinExistence type="predicted"/>
<evidence type="ECO:0000259" key="3">
    <source>
        <dbReference type="Pfam" id="PF00589"/>
    </source>
</evidence>
<accession>M2B6T9</accession>
<evidence type="ECO:0000256" key="2">
    <source>
        <dbReference type="SAM" id="MobiDB-lite"/>
    </source>
</evidence>
<sequence>MIESGTDIRFIQKLLGHTNLETTSLYTKVAQMKATAVASPLDRLGNESGPSVESPIRKPAPRPSVGRMRLEVDPQPDSSGAYAVTLGVWQEGQLLPLPGMRATMPRRDWVSLQIPLQDIWEPTLCCLPAEQRERLEESPEFFSQVQREVAKRILRIRDAEHSQAIKT</sequence>
<protein>
    <submittedName>
        <fullName evidence="4">Integrase/recombinase Y4QK</fullName>
    </submittedName>
</protein>
<comment type="caution">
    <text evidence="4">The sequence shown here is derived from an EMBL/GenBank/DDBJ whole genome shotgun (WGS) entry which is preliminary data.</text>
</comment>
<dbReference type="AlphaFoldDB" id="M2B6T9"/>
<dbReference type="Proteomes" id="UP000011529">
    <property type="component" value="Unassembled WGS sequence"/>
</dbReference>
<feature type="domain" description="Tyr recombinase" evidence="3">
    <location>
        <begin position="1"/>
        <end position="30"/>
    </location>
</feature>
<dbReference type="Gene3D" id="1.10.443.10">
    <property type="entry name" value="Intergrase catalytic core"/>
    <property type="match status" value="1"/>
</dbReference>
<dbReference type="InterPro" id="IPR002104">
    <property type="entry name" value="Integrase_catalytic"/>
</dbReference>
<name>M2B6T9_9BACT</name>
<dbReference type="SUPFAM" id="SSF56349">
    <property type="entry name" value="DNA breaking-rejoining enzymes"/>
    <property type="match status" value="1"/>
</dbReference>
<dbReference type="GO" id="GO:0003677">
    <property type="term" value="F:DNA binding"/>
    <property type="evidence" value="ECO:0007669"/>
    <property type="project" value="InterPro"/>
</dbReference>
<evidence type="ECO:0000313" key="4">
    <source>
        <dbReference type="EMBL" id="EMB17929.1"/>
    </source>
</evidence>
<dbReference type="GO" id="GO:0006310">
    <property type="term" value="P:DNA recombination"/>
    <property type="evidence" value="ECO:0007669"/>
    <property type="project" value="UniProtKB-KW"/>
</dbReference>
<dbReference type="Pfam" id="PF00589">
    <property type="entry name" value="Phage_integrase"/>
    <property type="match status" value="1"/>
</dbReference>
<reference evidence="4" key="1">
    <citation type="submission" date="2012-11" db="EMBL/GenBank/DDBJ databases">
        <title>Permanent draft genomes of Rhodopirellula europaea strain SH398 and 6C.</title>
        <authorList>
            <person name="Richter M."/>
            <person name="Richter-Heitmann T."/>
            <person name="Frank C."/>
            <person name="Harder J."/>
            <person name="Glockner F.O."/>
        </authorList>
    </citation>
    <scope>NUCLEOTIDE SEQUENCE</scope>
    <source>
        <strain evidence="4">6C</strain>
    </source>
</reference>
<dbReference type="InterPro" id="IPR011010">
    <property type="entry name" value="DNA_brk_join_enz"/>
</dbReference>
<gene>
    <name evidence="4" type="ORF">RE6C_01340</name>
</gene>
<dbReference type="InterPro" id="IPR013762">
    <property type="entry name" value="Integrase-like_cat_sf"/>
</dbReference>
<keyword evidence="1" id="KW-0233">DNA recombination</keyword>
<reference evidence="4" key="2">
    <citation type="journal article" date="2013" name="Mar. Genomics">
        <title>Expression of sulfatases in Rhodopirellula baltica and the diversity of sulfatases in the genus Rhodopirellula.</title>
        <authorList>
            <person name="Wegner C.E."/>
            <person name="Richter-Heitmann T."/>
            <person name="Klindworth A."/>
            <person name="Klockow C."/>
            <person name="Richter M."/>
            <person name="Achstetter T."/>
            <person name="Glockner F.O."/>
            <person name="Harder J."/>
        </authorList>
    </citation>
    <scope>NUCLEOTIDE SEQUENCE [LARGE SCALE GENOMIC DNA]</scope>
    <source>
        <strain evidence="4">6C</strain>
    </source>
</reference>
<dbReference type="EMBL" id="ANMO01000079">
    <property type="protein sequence ID" value="EMB17929.1"/>
    <property type="molecule type" value="Genomic_DNA"/>
</dbReference>
<organism evidence="4 5">
    <name type="scientific">Rhodopirellula europaea 6C</name>
    <dbReference type="NCBI Taxonomy" id="1263867"/>
    <lineage>
        <taxon>Bacteria</taxon>
        <taxon>Pseudomonadati</taxon>
        <taxon>Planctomycetota</taxon>
        <taxon>Planctomycetia</taxon>
        <taxon>Pirellulales</taxon>
        <taxon>Pirellulaceae</taxon>
        <taxon>Rhodopirellula</taxon>
    </lineage>
</organism>
<evidence type="ECO:0000313" key="5">
    <source>
        <dbReference type="Proteomes" id="UP000011529"/>
    </source>
</evidence>
<evidence type="ECO:0000256" key="1">
    <source>
        <dbReference type="ARBA" id="ARBA00023172"/>
    </source>
</evidence>
<dbReference type="GO" id="GO:0015074">
    <property type="term" value="P:DNA integration"/>
    <property type="evidence" value="ECO:0007669"/>
    <property type="project" value="InterPro"/>
</dbReference>
<keyword evidence="5" id="KW-1185">Reference proteome</keyword>
<feature type="region of interest" description="Disordered" evidence="2">
    <location>
        <begin position="40"/>
        <end position="76"/>
    </location>
</feature>